<protein>
    <recommendedName>
        <fullName evidence="8">7-carboxy-7-deazaguanine synthase</fullName>
        <shortName evidence="8">CDG synthase</shortName>
        <ecNumber evidence="8">4.3.99.3</ecNumber>
    </recommendedName>
    <alternativeName>
        <fullName evidence="8">Queuosine biosynthesis protein QueE</fullName>
    </alternativeName>
</protein>
<comment type="cofactor">
    <cofactor evidence="8">
        <name>[4Fe-4S] cluster</name>
        <dbReference type="ChEBI" id="CHEBI:49883"/>
    </cofactor>
    <text evidence="8">Binds 1 [4Fe-4S] cluster. The cluster is coordinated with 3 cysteines and an exchangeable S-adenosyl-L-methionine.</text>
</comment>
<evidence type="ECO:0000256" key="3">
    <source>
        <dbReference type="ARBA" id="ARBA00022723"/>
    </source>
</evidence>
<proteinExistence type="inferred from homology"/>
<comment type="function">
    <text evidence="8">Catalyzes the complex heterocyclic radical-mediated conversion of 6-carboxy-5,6,7,8-tetrahydropterin (CPH4) to 7-carboxy-7-deazaguanine (CDG), a step common to the biosynthetic pathways of all 7-deazapurine-containing compounds.</text>
</comment>
<dbReference type="PROSITE" id="PS51918">
    <property type="entry name" value="RADICAL_SAM"/>
    <property type="match status" value="1"/>
</dbReference>
<evidence type="ECO:0000256" key="1">
    <source>
        <dbReference type="ARBA" id="ARBA00022485"/>
    </source>
</evidence>
<dbReference type="SFLD" id="SFLDS00029">
    <property type="entry name" value="Radical_SAM"/>
    <property type="match status" value="1"/>
</dbReference>
<keyword evidence="6 8" id="KW-0411">Iron-sulfur</keyword>
<keyword evidence="3 8" id="KW-0479">Metal-binding</keyword>
<evidence type="ECO:0000313" key="10">
    <source>
        <dbReference type="EMBL" id="QHI69912.1"/>
    </source>
</evidence>
<comment type="similarity">
    <text evidence="8">Belongs to the radical SAM superfamily. 7-carboxy-7-deazaguanine synthase family.</text>
</comment>
<evidence type="ECO:0000259" key="9">
    <source>
        <dbReference type="PROSITE" id="PS51918"/>
    </source>
</evidence>
<keyword evidence="7 8" id="KW-0456">Lyase</keyword>
<dbReference type="InterPro" id="IPR058240">
    <property type="entry name" value="rSAM_sf"/>
</dbReference>
<dbReference type="InterPro" id="IPR007197">
    <property type="entry name" value="rSAM"/>
</dbReference>
<dbReference type="GO" id="GO:1904047">
    <property type="term" value="F:S-adenosyl-L-methionine binding"/>
    <property type="evidence" value="ECO:0007669"/>
    <property type="project" value="UniProtKB-UniRule"/>
</dbReference>
<evidence type="ECO:0000256" key="2">
    <source>
        <dbReference type="ARBA" id="ARBA00022691"/>
    </source>
</evidence>
<comment type="pathway">
    <text evidence="8">Purine metabolism; 7-cyano-7-deazaguanine biosynthesis.</text>
</comment>
<feature type="binding site" evidence="8">
    <location>
        <position position="46"/>
    </location>
    <ligand>
        <name>Mg(2+)</name>
        <dbReference type="ChEBI" id="CHEBI:18420"/>
    </ligand>
</feature>
<dbReference type="GO" id="GO:0008616">
    <property type="term" value="P:tRNA queuosine(34) biosynthetic process"/>
    <property type="evidence" value="ECO:0007669"/>
    <property type="project" value="UniProtKB-UniRule"/>
</dbReference>
<dbReference type="EC" id="4.3.99.3" evidence="8"/>
<keyword evidence="11" id="KW-1185">Reference proteome</keyword>
<dbReference type="HAMAP" id="MF_00917">
    <property type="entry name" value="QueE"/>
    <property type="match status" value="1"/>
</dbReference>
<dbReference type="InterPro" id="IPR024924">
    <property type="entry name" value="7-CO-7-deazaguanine_synth-like"/>
</dbReference>
<dbReference type="Pfam" id="PF04055">
    <property type="entry name" value="Radical_SAM"/>
    <property type="match status" value="1"/>
</dbReference>
<accession>A0A6P1M7A4</accession>
<keyword evidence="2 8" id="KW-0949">S-adenosyl-L-methionine</keyword>
<feature type="domain" description="Radical SAM core" evidence="9">
    <location>
        <begin position="24"/>
        <end position="257"/>
    </location>
</feature>
<keyword evidence="5 8" id="KW-0408">Iron</keyword>
<feature type="binding site" evidence="8">
    <location>
        <position position="41"/>
    </location>
    <ligand>
        <name>[4Fe-4S] cluster</name>
        <dbReference type="ChEBI" id="CHEBI:49883"/>
        <note>4Fe-4S-S-AdoMet</note>
    </ligand>
</feature>
<comment type="cofactor">
    <cofactor evidence="8">
        <name>S-adenosyl-L-methionine</name>
        <dbReference type="ChEBI" id="CHEBI:59789"/>
    </cofactor>
    <text evidence="8">Binds 1 S-adenosyl-L-methionine per subunit.</text>
</comment>
<dbReference type="UniPathway" id="UPA00391"/>
<dbReference type="CDD" id="cd01335">
    <property type="entry name" value="Radical_SAM"/>
    <property type="match status" value="1"/>
</dbReference>
<evidence type="ECO:0000256" key="4">
    <source>
        <dbReference type="ARBA" id="ARBA00022842"/>
    </source>
</evidence>
<dbReference type="PANTHER" id="PTHR42836:SF1">
    <property type="entry name" value="7-CARBOXY-7-DEAZAGUANINE SYNTHASE"/>
    <property type="match status" value="1"/>
</dbReference>
<evidence type="ECO:0000256" key="5">
    <source>
        <dbReference type="ARBA" id="ARBA00023004"/>
    </source>
</evidence>
<evidence type="ECO:0000256" key="6">
    <source>
        <dbReference type="ARBA" id="ARBA00023014"/>
    </source>
</evidence>
<organism evidence="10 11">
    <name type="scientific">Tichowtungia aerotolerans</name>
    <dbReference type="NCBI Taxonomy" id="2697043"/>
    <lineage>
        <taxon>Bacteria</taxon>
        <taxon>Pseudomonadati</taxon>
        <taxon>Kiritimatiellota</taxon>
        <taxon>Tichowtungiia</taxon>
        <taxon>Tichowtungiales</taxon>
        <taxon>Tichowtungiaceae</taxon>
        <taxon>Tichowtungia</taxon>
    </lineage>
</organism>
<dbReference type="Gene3D" id="3.20.20.70">
    <property type="entry name" value="Aldolase class I"/>
    <property type="match status" value="1"/>
</dbReference>
<dbReference type="GO" id="GO:0000287">
    <property type="term" value="F:magnesium ion binding"/>
    <property type="evidence" value="ECO:0007669"/>
    <property type="project" value="UniProtKB-UniRule"/>
</dbReference>
<dbReference type="AlphaFoldDB" id="A0A6P1M7A4"/>
<dbReference type="Proteomes" id="UP000464954">
    <property type="component" value="Chromosome"/>
</dbReference>
<dbReference type="EMBL" id="CP047593">
    <property type="protein sequence ID" value="QHI69912.1"/>
    <property type="molecule type" value="Genomic_DNA"/>
</dbReference>
<dbReference type="PANTHER" id="PTHR42836">
    <property type="entry name" value="7-CARBOXY-7-DEAZAGUANINE SYNTHASE"/>
    <property type="match status" value="1"/>
</dbReference>
<feature type="binding site" evidence="8">
    <location>
        <position position="44"/>
    </location>
    <ligand>
        <name>[4Fe-4S] cluster</name>
        <dbReference type="ChEBI" id="CHEBI:49883"/>
        <note>4Fe-4S-S-AdoMet</note>
    </ligand>
</feature>
<keyword evidence="1 8" id="KW-0004">4Fe-4S</keyword>
<comment type="cofactor">
    <cofactor evidence="8">
        <name>Mg(2+)</name>
        <dbReference type="ChEBI" id="CHEBI:18420"/>
    </cofactor>
</comment>
<feature type="binding site" evidence="8">
    <location>
        <begin position="43"/>
        <end position="45"/>
    </location>
    <ligand>
        <name>S-adenosyl-L-methionine</name>
        <dbReference type="ChEBI" id="CHEBI:59789"/>
    </ligand>
</feature>
<feature type="binding site" evidence="8">
    <location>
        <position position="37"/>
    </location>
    <ligand>
        <name>[4Fe-4S] cluster</name>
        <dbReference type="ChEBI" id="CHEBI:49883"/>
        <note>4Fe-4S-S-AdoMet</note>
    </ligand>
</feature>
<comment type="catalytic activity">
    <reaction evidence="8">
        <text>6-carboxy-5,6,7,8-tetrahydropterin + H(+) = 7-carboxy-7-carbaguanine + NH4(+)</text>
        <dbReference type="Rhea" id="RHEA:27974"/>
        <dbReference type="ChEBI" id="CHEBI:15378"/>
        <dbReference type="ChEBI" id="CHEBI:28938"/>
        <dbReference type="ChEBI" id="CHEBI:61032"/>
        <dbReference type="ChEBI" id="CHEBI:61036"/>
        <dbReference type="EC" id="4.3.99.3"/>
    </reaction>
</comment>
<feature type="binding site" evidence="8">
    <location>
        <position position="97"/>
    </location>
    <ligand>
        <name>substrate</name>
    </ligand>
</feature>
<comment type="caution">
    <text evidence="8">Lacks conserved residue(s) required for the propagation of feature annotation.</text>
</comment>
<dbReference type="GO" id="GO:0051539">
    <property type="term" value="F:4 iron, 4 sulfur cluster binding"/>
    <property type="evidence" value="ECO:0007669"/>
    <property type="project" value="UniProtKB-UniRule"/>
</dbReference>
<sequence>MTQKNQPSAFVSEIFSSAQGEGVNIGRRQLFVRFCECHRNCLYCDTPFQRTDSVRIETVPGSGTFKEFSNPLDCAGLIKLLKLLYSVVCVHDDLFLTGGEPLLHAKFLKEFLPQAKKEFALPVHLETSGDLVEEFESIAEYIDHVLMDIKLPSVTGEPETWLQHQHFMEAIRARRISTTIKLVVSADTAEEDLVEAIELITATQTEADVVLQPMTAASRTDRIPTAQQILHWQSEMACSLKKTVRIIPQSHKLMGLL</sequence>
<name>A0A6P1M7A4_9BACT</name>
<comment type="subunit">
    <text evidence="8">Homodimer.</text>
</comment>
<keyword evidence="4 8" id="KW-0460">Magnesium</keyword>
<evidence type="ECO:0000313" key="11">
    <source>
        <dbReference type="Proteomes" id="UP000464954"/>
    </source>
</evidence>
<dbReference type="GO" id="GO:0016840">
    <property type="term" value="F:carbon-nitrogen lyase activity"/>
    <property type="evidence" value="ECO:0007669"/>
    <property type="project" value="UniProtKB-UniRule"/>
</dbReference>
<dbReference type="KEGG" id="taer:GT409_10765"/>
<keyword evidence="8" id="KW-0671">Queuosine biosynthesis</keyword>
<feature type="binding site" evidence="8">
    <location>
        <begin position="18"/>
        <end position="20"/>
    </location>
    <ligand>
        <name>substrate</name>
    </ligand>
</feature>
<gene>
    <name evidence="8" type="primary">queE</name>
    <name evidence="10" type="ORF">GT409_10765</name>
</gene>
<evidence type="ECO:0000256" key="8">
    <source>
        <dbReference type="HAMAP-Rule" id="MF_00917"/>
    </source>
</evidence>
<feature type="binding site" evidence="8">
    <location>
        <position position="33"/>
    </location>
    <ligand>
        <name>substrate</name>
    </ligand>
</feature>
<feature type="binding site" evidence="8">
    <location>
        <position position="99"/>
    </location>
    <ligand>
        <name>S-adenosyl-L-methionine</name>
        <dbReference type="ChEBI" id="CHEBI:59789"/>
    </ligand>
</feature>
<evidence type="ECO:0000256" key="7">
    <source>
        <dbReference type="ARBA" id="ARBA00023239"/>
    </source>
</evidence>
<dbReference type="SUPFAM" id="SSF102114">
    <property type="entry name" value="Radical SAM enzymes"/>
    <property type="match status" value="1"/>
</dbReference>
<reference evidence="10 11" key="1">
    <citation type="submission" date="2020-01" db="EMBL/GenBank/DDBJ databases">
        <title>Ponticoccus aerotolerans gen. nov., sp. nov., an anaerobic bacterium and proposal of Ponticoccusceae fam. nov., Ponticoccusles ord. nov. and Ponticoccuse classis nov. in the phylum Kiritimatiellaeota.</title>
        <authorList>
            <person name="Zhou L.Y."/>
            <person name="Du Z.J."/>
        </authorList>
    </citation>
    <scope>NUCLEOTIDE SEQUENCE [LARGE SCALE GENOMIC DNA]</scope>
    <source>
        <strain evidence="10 11">S-5007</strain>
    </source>
</reference>
<dbReference type="InterPro" id="IPR013785">
    <property type="entry name" value="Aldolase_TIM"/>
</dbReference>
<dbReference type="RefSeq" id="WP_160629094.1">
    <property type="nucleotide sequence ID" value="NZ_CP047593.1"/>
</dbReference>